<evidence type="ECO:0000313" key="8">
    <source>
        <dbReference type="Proteomes" id="UP000613840"/>
    </source>
</evidence>
<dbReference type="GO" id="GO:0030313">
    <property type="term" value="C:cell envelope"/>
    <property type="evidence" value="ECO:0007669"/>
    <property type="project" value="UniProtKB-SubCell"/>
</dbReference>
<feature type="chain" id="PRO_5038503534" evidence="6">
    <location>
        <begin position="32"/>
        <end position="343"/>
    </location>
</feature>
<organism evidence="7 8">
    <name type="scientific">Microlunatus endophyticus</name>
    <dbReference type="NCBI Taxonomy" id="1716077"/>
    <lineage>
        <taxon>Bacteria</taxon>
        <taxon>Bacillati</taxon>
        <taxon>Actinomycetota</taxon>
        <taxon>Actinomycetes</taxon>
        <taxon>Propionibacteriales</taxon>
        <taxon>Propionibacteriaceae</taxon>
        <taxon>Microlunatus</taxon>
    </lineage>
</organism>
<evidence type="ECO:0000256" key="2">
    <source>
        <dbReference type="ARBA" id="ARBA00022448"/>
    </source>
</evidence>
<dbReference type="GO" id="GO:0046872">
    <property type="term" value="F:metal ion binding"/>
    <property type="evidence" value="ECO:0007669"/>
    <property type="project" value="UniProtKB-KW"/>
</dbReference>
<feature type="region of interest" description="Disordered" evidence="5">
    <location>
        <begin position="30"/>
        <end position="64"/>
    </location>
</feature>
<dbReference type="Pfam" id="PF01297">
    <property type="entry name" value="ZnuA"/>
    <property type="match status" value="1"/>
</dbReference>
<dbReference type="InterPro" id="IPR006127">
    <property type="entry name" value="ZnuA-like"/>
</dbReference>
<dbReference type="Gene3D" id="3.40.50.1980">
    <property type="entry name" value="Nitrogenase molybdenum iron protein domain"/>
    <property type="match status" value="2"/>
</dbReference>
<dbReference type="SUPFAM" id="SSF53807">
    <property type="entry name" value="Helical backbone' metal receptor"/>
    <property type="match status" value="1"/>
</dbReference>
<dbReference type="PROSITE" id="PS51257">
    <property type="entry name" value="PROKAR_LIPOPROTEIN"/>
    <property type="match status" value="1"/>
</dbReference>
<evidence type="ECO:0000256" key="6">
    <source>
        <dbReference type="SAM" id="SignalP"/>
    </source>
</evidence>
<sequence length="343" mass="36178">MTAHNGRTRGAGIVALIAGAALLAACSNSNTTTTSGASSAPSSDPPSAPASSAAAPNAPVSSTPTGTADKIIAVGAENEYANVISQIGGQYVEVTSIMSNPNTDPHTFEASANVAKTVQAASLVVQNGIGYDDFMNKIEKASPNADRKVIDVQKLRGLPDNTPNPHLWYDPKTMPAVAKELVGDLSALQPAHASYFHDQQTKFLASMKTWTDAMETFKKQYGGTGVAVTEPVADYLIDASGLDNKTPWSMQAAIMNDTDPAPQDIATQDSLFKNKSVKVFLYNQQVTDDITTKFLGQAHSAGVPVVGVYETMPTDGYTYQSWMLAELTAIKKAIANGTSTEKL</sequence>
<accession>A0A917S425</accession>
<dbReference type="GO" id="GO:0030001">
    <property type="term" value="P:metal ion transport"/>
    <property type="evidence" value="ECO:0007669"/>
    <property type="project" value="InterPro"/>
</dbReference>
<reference evidence="7" key="1">
    <citation type="journal article" date="2014" name="Int. J. Syst. Evol. Microbiol.">
        <title>Complete genome sequence of Corynebacterium casei LMG S-19264T (=DSM 44701T), isolated from a smear-ripened cheese.</title>
        <authorList>
            <consortium name="US DOE Joint Genome Institute (JGI-PGF)"/>
            <person name="Walter F."/>
            <person name="Albersmeier A."/>
            <person name="Kalinowski J."/>
            <person name="Ruckert C."/>
        </authorList>
    </citation>
    <scope>NUCLEOTIDE SEQUENCE</scope>
    <source>
        <strain evidence="7">CGMCC 4.7306</strain>
    </source>
</reference>
<protein>
    <submittedName>
        <fullName evidence="7">ABC transporter substrate-binding protein</fullName>
    </submittedName>
</protein>
<keyword evidence="2" id="KW-0813">Transport</keyword>
<dbReference type="Proteomes" id="UP000613840">
    <property type="component" value="Unassembled WGS sequence"/>
</dbReference>
<proteinExistence type="predicted"/>
<dbReference type="PANTHER" id="PTHR42953">
    <property type="entry name" value="HIGH-AFFINITY ZINC UPTAKE SYSTEM PROTEIN ZNUA-RELATED"/>
    <property type="match status" value="1"/>
</dbReference>
<keyword evidence="4 6" id="KW-0732">Signal</keyword>
<name>A0A917S425_9ACTN</name>
<gene>
    <name evidence="7" type="ORF">GCM10011575_13200</name>
</gene>
<feature type="signal peptide" evidence="6">
    <location>
        <begin position="1"/>
        <end position="31"/>
    </location>
</feature>
<dbReference type="PANTHER" id="PTHR42953:SF1">
    <property type="entry name" value="METAL-BINDING PROTEIN HI_0362-RELATED"/>
    <property type="match status" value="1"/>
</dbReference>
<evidence type="ECO:0000313" key="7">
    <source>
        <dbReference type="EMBL" id="GGL56152.1"/>
    </source>
</evidence>
<evidence type="ECO:0000256" key="5">
    <source>
        <dbReference type="SAM" id="MobiDB-lite"/>
    </source>
</evidence>
<comment type="caution">
    <text evidence="7">The sequence shown here is derived from an EMBL/GenBank/DDBJ whole genome shotgun (WGS) entry which is preliminary data.</text>
</comment>
<evidence type="ECO:0000256" key="1">
    <source>
        <dbReference type="ARBA" id="ARBA00004196"/>
    </source>
</evidence>
<evidence type="ECO:0000256" key="4">
    <source>
        <dbReference type="ARBA" id="ARBA00022729"/>
    </source>
</evidence>
<keyword evidence="3" id="KW-0479">Metal-binding</keyword>
<reference evidence="7" key="2">
    <citation type="submission" date="2020-09" db="EMBL/GenBank/DDBJ databases">
        <authorList>
            <person name="Sun Q."/>
            <person name="Zhou Y."/>
        </authorList>
    </citation>
    <scope>NUCLEOTIDE SEQUENCE</scope>
    <source>
        <strain evidence="7">CGMCC 4.7306</strain>
    </source>
</reference>
<dbReference type="EMBL" id="BMMZ01000002">
    <property type="protein sequence ID" value="GGL56152.1"/>
    <property type="molecule type" value="Genomic_DNA"/>
</dbReference>
<dbReference type="AlphaFoldDB" id="A0A917S425"/>
<feature type="compositionally biased region" description="Low complexity" evidence="5">
    <location>
        <begin position="49"/>
        <end position="64"/>
    </location>
</feature>
<evidence type="ECO:0000256" key="3">
    <source>
        <dbReference type="ARBA" id="ARBA00022723"/>
    </source>
</evidence>
<feature type="compositionally biased region" description="Low complexity" evidence="5">
    <location>
        <begin position="30"/>
        <end position="42"/>
    </location>
</feature>
<dbReference type="InterPro" id="IPR050492">
    <property type="entry name" value="Bact_metal-bind_prot9"/>
</dbReference>
<keyword evidence="8" id="KW-1185">Reference proteome</keyword>
<comment type="subcellular location">
    <subcellularLocation>
        <location evidence="1">Cell envelope</location>
    </subcellularLocation>
</comment>